<proteinExistence type="predicted"/>
<accession>A0ABQ3G3U4</accession>
<protein>
    <submittedName>
        <fullName evidence="1">Uncharacterized protein</fullName>
    </submittedName>
</protein>
<comment type="caution">
    <text evidence="1">The sequence shown here is derived from an EMBL/GenBank/DDBJ whole genome shotgun (WGS) entry which is preliminary data.</text>
</comment>
<evidence type="ECO:0000313" key="1">
    <source>
        <dbReference type="EMBL" id="GHC88114.1"/>
    </source>
</evidence>
<gene>
    <name evidence="1" type="ORF">GCM10007320_34980</name>
</gene>
<evidence type="ECO:0000313" key="2">
    <source>
        <dbReference type="Proteomes" id="UP000626210"/>
    </source>
</evidence>
<sequence>MVNRSLPIVSSALAAEGDRDVRSSGRAKPGKVEPSRAKALKLIASRKKHNLKVVLNNGVEVLLPPILVGEAALAFGKESGLLNAKGQFAKRFR</sequence>
<keyword evidence="2" id="KW-1185">Reference proteome</keyword>
<dbReference type="EMBL" id="BMYK01000010">
    <property type="protein sequence ID" value="GHC88114.1"/>
    <property type="molecule type" value="Genomic_DNA"/>
</dbReference>
<dbReference type="RefSeq" id="WP_189688216.1">
    <property type="nucleotide sequence ID" value="NZ_BMYK01000010.1"/>
</dbReference>
<dbReference type="Proteomes" id="UP000626210">
    <property type="component" value="Unassembled WGS sequence"/>
</dbReference>
<organism evidence="1 2">
    <name type="scientific">Pseudorhodoferax aquiterrae</name>
    <dbReference type="NCBI Taxonomy" id="747304"/>
    <lineage>
        <taxon>Bacteria</taxon>
        <taxon>Pseudomonadati</taxon>
        <taxon>Pseudomonadota</taxon>
        <taxon>Betaproteobacteria</taxon>
        <taxon>Burkholderiales</taxon>
        <taxon>Comamonadaceae</taxon>
    </lineage>
</organism>
<reference evidence="2" key="1">
    <citation type="journal article" date="2019" name="Int. J. Syst. Evol. Microbiol.">
        <title>The Global Catalogue of Microorganisms (GCM) 10K type strain sequencing project: providing services to taxonomists for standard genome sequencing and annotation.</title>
        <authorList>
            <consortium name="The Broad Institute Genomics Platform"/>
            <consortium name="The Broad Institute Genome Sequencing Center for Infectious Disease"/>
            <person name="Wu L."/>
            <person name="Ma J."/>
        </authorList>
    </citation>
    <scope>NUCLEOTIDE SEQUENCE [LARGE SCALE GENOMIC DNA]</scope>
    <source>
        <strain evidence="2">KCTC 23314</strain>
    </source>
</reference>
<name>A0ABQ3G3U4_9BURK</name>